<dbReference type="STRING" id="930131.SAMN05216389_12634"/>
<sequence>MSNKEQLWFTLQDLIYKEFIQQADRTTSMETLDYIILTMLIDLRIKSNHSNLNQTDNTDTSVESIIDELNEAISSNRKQLEEITQFIQSELG</sequence>
<proteinExistence type="predicted"/>
<evidence type="ECO:0000313" key="1">
    <source>
        <dbReference type="EMBL" id="SET76940.1"/>
    </source>
</evidence>
<name>A0A1I0H067_9BACI</name>
<dbReference type="Proteomes" id="UP000198618">
    <property type="component" value="Unassembled WGS sequence"/>
</dbReference>
<keyword evidence="2" id="KW-1185">Reference proteome</keyword>
<accession>A0A1I0H067</accession>
<reference evidence="1" key="1">
    <citation type="submission" date="2016-10" db="EMBL/GenBank/DDBJ databases">
        <authorList>
            <person name="de Groot N.N."/>
        </authorList>
    </citation>
    <scope>NUCLEOTIDE SEQUENCE [LARGE SCALE GENOMIC DNA]</scope>
    <source>
        <strain evidence="1">IBRC-M 10780</strain>
    </source>
</reference>
<dbReference type="AlphaFoldDB" id="A0A1I0H067"/>
<evidence type="ECO:0000313" key="2">
    <source>
        <dbReference type="Proteomes" id="UP000198618"/>
    </source>
</evidence>
<gene>
    <name evidence="1" type="ORF">SAMN05216389_12634</name>
</gene>
<dbReference type="EMBL" id="FOHE01000026">
    <property type="protein sequence ID" value="SET76940.1"/>
    <property type="molecule type" value="Genomic_DNA"/>
</dbReference>
<protein>
    <submittedName>
        <fullName evidence="1">Uncharacterized protein</fullName>
    </submittedName>
</protein>
<organism evidence="1 2">
    <name type="scientific">Oceanobacillus limi</name>
    <dbReference type="NCBI Taxonomy" id="930131"/>
    <lineage>
        <taxon>Bacteria</taxon>
        <taxon>Bacillati</taxon>
        <taxon>Bacillota</taxon>
        <taxon>Bacilli</taxon>
        <taxon>Bacillales</taxon>
        <taxon>Bacillaceae</taxon>
        <taxon>Oceanobacillus</taxon>
    </lineage>
</organism>
<dbReference type="RefSeq" id="WP_090872634.1">
    <property type="nucleotide sequence ID" value="NZ_FOHE01000026.1"/>
</dbReference>